<keyword evidence="3" id="KW-0285">Flavoprotein</keyword>
<evidence type="ECO:0000256" key="5">
    <source>
        <dbReference type="ARBA" id="ARBA00022827"/>
    </source>
</evidence>
<protein>
    <submittedName>
        <fullName evidence="9">Glycerol-3-phosphate dehydrogenase/oxidase</fullName>
    </submittedName>
</protein>
<dbReference type="SUPFAM" id="SSF51905">
    <property type="entry name" value="FAD/NAD(P)-binding domain"/>
    <property type="match status" value="1"/>
</dbReference>
<organism evidence="9 10">
    <name type="scientific">Aquirhabdus parva</name>
    <dbReference type="NCBI Taxonomy" id="2283318"/>
    <lineage>
        <taxon>Bacteria</taxon>
        <taxon>Pseudomonadati</taxon>
        <taxon>Pseudomonadota</taxon>
        <taxon>Gammaproteobacteria</taxon>
        <taxon>Moraxellales</taxon>
        <taxon>Moraxellaceae</taxon>
        <taxon>Aquirhabdus</taxon>
    </lineage>
</organism>
<evidence type="ECO:0000256" key="2">
    <source>
        <dbReference type="ARBA" id="ARBA00007330"/>
    </source>
</evidence>
<keyword evidence="5" id="KW-0274">FAD</keyword>
<dbReference type="KEGG" id="mbah:HYN46_14955"/>
<dbReference type="PANTHER" id="PTHR11985:SF35">
    <property type="entry name" value="ANAEROBIC GLYCEROL-3-PHOSPHATE DEHYDROGENASE SUBUNIT A"/>
    <property type="match status" value="1"/>
</dbReference>
<evidence type="ECO:0000259" key="7">
    <source>
        <dbReference type="Pfam" id="PF01266"/>
    </source>
</evidence>
<evidence type="ECO:0000256" key="3">
    <source>
        <dbReference type="ARBA" id="ARBA00022630"/>
    </source>
</evidence>
<keyword evidence="6" id="KW-0560">Oxidoreductase</keyword>
<feature type="domain" description="Alpha-glycerophosphate oxidase C-terminal" evidence="8">
    <location>
        <begin position="420"/>
        <end position="475"/>
    </location>
</feature>
<dbReference type="InterPro" id="IPR036188">
    <property type="entry name" value="FAD/NAD-bd_sf"/>
</dbReference>
<dbReference type="Gene3D" id="1.10.8.870">
    <property type="entry name" value="Alpha-glycerophosphate oxidase, cap domain"/>
    <property type="match status" value="1"/>
</dbReference>
<evidence type="ECO:0000256" key="6">
    <source>
        <dbReference type="ARBA" id="ARBA00023002"/>
    </source>
</evidence>
<accession>A0A345P9R8</accession>
<evidence type="ECO:0000256" key="4">
    <source>
        <dbReference type="ARBA" id="ARBA00022798"/>
    </source>
</evidence>
<keyword evidence="10" id="KW-1185">Reference proteome</keyword>
<dbReference type="OrthoDB" id="9766796at2"/>
<evidence type="ECO:0000259" key="8">
    <source>
        <dbReference type="Pfam" id="PF16901"/>
    </source>
</evidence>
<sequence>MLGHRQPLGNLNKVTWDLVVIGGGITGAGILLEAARLGKKVLLLEQQDFAWGTSSRSSKMVHGGLRYIAQGDITLTKHSLTERERLLTELPHMVVRFPYIFPIRQGSFPGRLAMEAVLTVYDKLAGISDHNWIPRDKLLAKYPGLNATGLKGGMRYTDALVDDVRLVMRVLHEAVLEGGTANHYSEVKSITKSTSGFTLRVEDKISGEVLDIHAAQVVNATGAWADLLSADIAKVRPQRGSHIFIPENKLPVQDCLTVMHPDDGRPVFIYPWKGQTCIGTTDLDHRDAINLEPHCTAVEIDYLLKVANQQFVSASITREDIISTIAGVRPIIASGKGSDPSKERRDHLVWSAKNGVVSVSGGKLTTFRLIALDVLSALGWLDSKALKNAQNNTKLRCFNHRIEDPDHLNAPLVKVATGAALLNQVTWILQNEMVQHLDDLMLRRLRAGNLLVDGGSEVLAQIKPLCLEHLAWDEAHWQAEVTRYQEIIRRSYAVL</sequence>
<dbReference type="Pfam" id="PF16901">
    <property type="entry name" value="DAO_C"/>
    <property type="match status" value="1"/>
</dbReference>
<dbReference type="Proteomes" id="UP000253940">
    <property type="component" value="Chromosome"/>
</dbReference>
<dbReference type="InterPro" id="IPR006076">
    <property type="entry name" value="FAD-dep_OxRdtase"/>
</dbReference>
<dbReference type="GO" id="GO:0046168">
    <property type="term" value="P:glycerol-3-phosphate catabolic process"/>
    <property type="evidence" value="ECO:0007669"/>
    <property type="project" value="TreeGrafter"/>
</dbReference>
<evidence type="ECO:0000256" key="1">
    <source>
        <dbReference type="ARBA" id="ARBA00001974"/>
    </source>
</evidence>
<dbReference type="PRINTS" id="PR01001">
    <property type="entry name" value="FADG3PDH"/>
</dbReference>
<dbReference type="EMBL" id="CP031222">
    <property type="protein sequence ID" value="AXI04027.1"/>
    <property type="molecule type" value="Genomic_DNA"/>
</dbReference>
<proteinExistence type="inferred from homology"/>
<keyword evidence="4" id="KW-0319">Glycerol metabolism</keyword>
<dbReference type="Gene3D" id="3.30.9.10">
    <property type="entry name" value="D-Amino Acid Oxidase, subunit A, domain 2"/>
    <property type="match status" value="1"/>
</dbReference>
<dbReference type="GO" id="GO:0004368">
    <property type="term" value="F:glycerol-3-phosphate dehydrogenase (quinone) activity"/>
    <property type="evidence" value="ECO:0007669"/>
    <property type="project" value="InterPro"/>
</dbReference>
<dbReference type="RefSeq" id="WP_114900135.1">
    <property type="nucleotide sequence ID" value="NZ_CP031222.1"/>
</dbReference>
<dbReference type="Gene3D" id="3.50.50.60">
    <property type="entry name" value="FAD/NAD(P)-binding domain"/>
    <property type="match status" value="1"/>
</dbReference>
<dbReference type="GO" id="GO:0006071">
    <property type="term" value="P:glycerol metabolic process"/>
    <property type="evidence" value="ECO:0007669"/>
    <property type="project" value="UniProtKB-KW"/>
</dbReference>
<dbReference type="AlphaFoldDB" id="A0A345P9R8"/>
<dbReference type="Pfam" id="PF01266">
    <property type="entry name" value="DAO"/>
    <property type="match status" value="1"/>
</dbReference>
<evidence type="ECO:0000313" key="9">
    <source>
        <dbReference type="EMBL" id="AXI04027.1"/>
    </source>
</evidence>
<name>A0A345P9R8_9GAMM</name>
<gene>
    <name evidence="9" type="ORF">HYN46_14955</name>
</gene>
<dbReference type="InterPro" id="IPR038299">
    <property type="entry name" value="DAO_C_sf"/>
</dbReference>
<dbReference type="InterPro" id="IPR000447">
    <property type="entry name" value="G3P_DH_FAD-dep"/>
</dbReference>
<comment type="cofactor">
    <cofactor evidence="1">
        <name>FAD</name>
        <dbReference type="ChEBI" id="CHEBI:57692"/>
    </cofactor>
</comment>
<reference evidence="9 10" key="1">
    <citation type="submission" date="2018-07" db="EMBL/GenBank/DDBJ databases">
        <title>Genome sequencing of Moraxellaceae gen. HYN0046.</title>
        <authorList>
            <person name="Kim M."/>
            <person name="Yi H."/>
        </authorList>
    </citation>
    <scope>NUCLEOTIDE SEQUENCE [LARGE SCALE GENOMIC DNA]</scope>
    <source>
        <strain evidence="9 10">HYN0046</strain>
    </source>
</reference>
<comment type="similarity">
    <text evidence="2">Belongs to the FAD-dependent glycerol-3-phosphate dehydrogenase family.</text>
</comment>
<feature type="domain" description="FAD dependent oxidoreductase" evidence="7">
    <location>
        <begin position="17"/>
        <end position="366"/>
    </location>
</feature>
<evidence type="ECO:0000313" key="10">
    <source>
        <dbReference type="Proteomes" id="UP000253940"/>
    </source>
</evidence>
<dbReference type="InterPro" id="IPR031656">
    <property type="entry name" value="DAO_C"/>
</dbReference>
<dbReference type="PANTHER" id="PTHR11985">
    <property type="entry name" value="GLYCEROL-3-PHOSPHATE DEHYDROGENASE"/>
    <property type="match status" value="1"/>
</dbReference>